<feature type="transmembrane region" description="Helical" evidence="1">
    <location>
        <begin position="100"/>
        <end position="120"/>
    </location>
</feature>
<dbReference type="Proteomes" id="UP000199518">
    <property type="component" value="Unassembled WGS sequence"/>
</dbReference>
<gene>
    <name evidence="2" type="ORF">SAMN05421753_10340</name>
</gene>
<feature type="transmembrane region" description="Helical" evidence="1">
    <location>
        <begin position="35"/>
        <end position="52"/>
    </location>
</feature>
<dbReference type="AlphaFoldDB" id="A0A1I3D0C1"/>
<evidence type="ECO:0000256" key="1">
    <source>
        <dbReference type="SAM" id="Phobius"/>
    </source>
</evidence>
<keyword evidence="3" id="KW-1185">Reference proteome</keyword>
<accession>A0A1I3D0C1</accession>
<proteinExistence type="predicted"/>
<dbReference type="RefSeq" id="WP_092048075.1">
    <property type="nucleotide sequence ID" value="NZ_FOQD01000003.1"/>
</dbReference>
<keyword evidence="1" id="KW-0472">Membrane</keyword>
<keyword evidence="1" id="KW-0812">Transmembrane</keyword>
<sequence>MPYTIHLIVFNLLLSAATIWLIHGAKVPGRARFKPLYVLALVITWAPFWYGLMEGNVGSSNFTMTFPLALLAILGVIAAGLVWISEASVVGSPQRARKTLFSILLLVFAITQTTLLYRFGLGIFGG</sequence>
<name>A0A1I3D0C1_9PLAN</name>
<reference evidence="3" key="1">
    <citation type="submission" date="2016-10" db="EMBL/GenBank/DDBJ databases">
        <authorList>
            <person name="Varghese N."/>
            <person name="Submissions S."/>
        </authorList>
    </citation>
    <scope>NUCLEOTIDE SEQUENCE [LARGE SCALE GENOMIC DNA]</scope>
    <source>
        <strain evidence="3">DSM 26348</strain>
    </source>
</reference>
<dbReference type="EMBL" id="FOQD01000003">
    <property type="protein sequence ID" value="SFH80214.1"/>
    <property type="molecule type" value="Genomic_DNA"/>
</dbReference>
<evidence type="ECO:0000313" key="3">
    <source>
        <dbReference type="Proteomes" id="UP000199518"/>
    </source>
</evidence>
<feature type="transmembrane region" description="Helical" evidence="1">
    <location>
        <begin position="64"/>
        <end position="84"/>
    </location>
</feature>
<dbReference type="STRING" id="1576369.SAMN05421753_10340"/>
<organism evidence="2 3">
    <name type="scientific">Planctomicrobium piriforme</name>
    <dbReference type="NCBI Taxonomy" id="1576369"/>
    <lineage>
        <taxon>Bacteria</taxon>
        <taxon>Pseudomonadati</taxon>
        <taxon>Planctomycetota</taxon>
        <taxon>Planctomycetia</taxon>
        <taxon>Planctomycetales</taxon>
        <taxon>Planctomycetaceae</taxon>
        <taxon>Planctomicrobium</taxon>
    </lineage>
</organism>
<keyword evidence="1" id="KW-1133">Transmembrane helix</keyword>
<protein>
    <submittedName>
        <fullName evidence="2">Uncharacterized protein</fullName>
    </submittedName>
</protein>
<evidence type="ECO:0000313" key="2">
    <source>
        <dbReference type="EMBL" id="SFH80214.1"/>
    </source>
</evidence>
<feature type="transmembrane region" description="Helical" evidence="1">
    <location>
        <begin position="6"/>
        <end position="23"/>
    </location>
</feature>